<dbReference type="EMBL" id="WIWS01000003">
    <property type="protein sequence ID" value="KAF3228829.1"/>
    <property type="molecule type" value="Genomic_DNA"/>
</dbReference>
<proteinExistence type="predicted"/>
<protein>
    <recommendedName>
        <fullName evidence="3">F-box domain-containing protein</fullName>
    </recommendedName>
</protein>
<name>A0A7C8R1Z2_ORBOL</name>
<dbReference type="Proteomes" id="UP000472727">
    <property type="component" value="Unassembled WGS sequence"/>
</dbReference>
<evidence type="ECO:0000313" key="1">
    <source>
        <dbReference type="EMBL" id="KAF3228829.1"/>
    </source>
</evidence>
<reference evidence="1 2" key="1">
    <citation type="submission" date="2019-06" db="EMBL/GenBank/DDBJ databases">
        <authorList>
            <person name="Palmer J.M."/>
        </authorList>
    </citation>
    <scope>NUCLEOTIDE SEQUENCE [LARGE SCALE GENOMIC DNA]</scope>
    <source>
        <strain evidence="1 2">TWF106</strain>
    </source>
</reference>
<comment type="caution">
    <text evidence="1">The sequence shown here is derived from an EMBL/GenBank/DDBJ whole genome shotgun (WGS) entry which is preliminary data.</text>
</comment>
<dbReference type="SUPFAM" id="SSF52047">
    <property type="entry name" value="RNI-like"/>
    <property type="match status" value="1"/>
</dbReference>
<sequence length="501" mass="57403">MDVRERINTLTSNIDAIAPYIQEFGLCQAEHVLEIRGSTEKLQIAEDLVPILAKIPVGQLRSFRWDIRTNCPKSIISNLHTHQKNLETIIIYHPTFDRVSEATTFTHKLKNLVTSPKPFTFDLQVFQNLRHLCIYGHISSEAKQRLMNQLPISLKTLKTFIMVHLPHGHHLWPLFRRVDTSNIKKSKSFMGITYPYLETFADDNNAFGAILSKHLNLESISQFPNLRAFHSRFFLSSTLLSNFDPKVPIRLRTLEVQGCSIEILSNFLLAFQGLQDLDVLVLPGEDYPDPVPILHHAETLKRLVLWKVGQPFGQLPRLAPIPFALVRSLGKGLGRLEEFCATIPPEHDPFEGNLFSELKLLWLYNTNSKRSNIDSASGSPWIPPATKYDIKSHPQWVIKNQTLQLDITAHPNLTIPRNLKALAIGHYNRVVDLEAEANPNHIVNSNRTERLYERVKEGNDTVIWKRIGMRELVRKYPDLISPYEDAFGVPLMKRYVLVFPT</sequence>
<gene>
    <name evidence="1" type="ORF">TWF106_006350</name>
</gene>
<evidence type="ECO:0000313" key="2">
    <source>
        <dbReference type="Proteomes" id="UP000472727"/>
    </source>
</evidence>
<organism evidence="1 2">
    <name type="scientific">Orbilia oligospora</name>
    <name type="common">Nematode-trapping fungus</name>
    <name type="synonym">Arthrobotrys oligospora</name>
    <dbReference type="NCBI Taxonomy" id="2813651"/>
    <lineage>
        <taxon>Eukaryota</taxon>
        <taxon>Fungi</taxon>
        <taxon>Dikarya</taxon>
        <taxon>Ascomycota</taxon>
        <taxon>Pezizomycotina</taxon>
        <taxon>Orbiliomycetes</taxon>
        <taxon>Orbiliales</taxon>
        <taxon>Orbiliaceae</taxon>
        <taxon>Orbilia</taxon>
    </lineage>
</organism>
<dbReference type="AlphaFoldDB" id="A0A7C8R1Z2"/>
<evidence type="ECO:0008006" key="3">
    <source>
        <dbReference type="Google" id="ProtNLM"/>
    </source>
</evidence>
<accession>A0A7C8R1Z2</accession>